<keyword evidence="4" id="KW-0274">FAD</keyword>
<dbReference type="PANTHER" id="PTHR11806">
    <property type="entry name" value="GLUCOSE INHIBITED DIVISION PROTEIN A"/>
    <property type="match status" value="1"/>
</dbReference>
<dbReference type="EMBL" id="VSSQ01007773">
    <property type="protein sequence ID" value="MPM36933.1"/>
    <property type="molecule type" value="Genomic_DNA"/>
</dbReference>
<dbReference type="InterPro" id="IPR044920">
    <property type="entry name" value="MnmG_C_subdom_sf"/>
</dbReference>
<dbReference type="InterPro" id="IPR047001">
    <property type="entry name" value="MnmG_C_subdom"/>
</dbReference>
<dbReference type="GO" id="GO:0030488">
    <property type="term" value="P:tRNA methylation"/>
    <property type="evidence" value="ECO:0007669"/>
    <property type="project" value="TreeGrafter"/>
</dbReference>
<dbReference type="GO" id="GO:0005829">
    <property type="term" value="C:cytosol"/>
    <property type="evidence" value="ECO:0007669"/>
    <property type="project" value="TreeGrafter"/>
</dbReference>
<gene>
    <name evidence="6" type="primary">mnmG_26</name>
    <name evidence="6" type="ORF">SDC9_83537</name>
</gene>
<accession>A0A644ZE00</accession>
<dbReference type="GO" id="GO:0050660">
    <property type="term" value="F:flavin adenine dinucleotide binding"/>
    <property type="evidence" value="ECO:0007669"/>
    <property type="project" value="InterPro"/>
</dbReference>
<protein>
    <submittedName>
        <fullName evidence="6">tRNA uridine 5-carboxymethylaminomethyl modification enzyme MnmG</fullName>
    </submittedName>
</protein>
<evidence type="ECO:0000256" key="3">
    <source>
        <dbReference type="ARBA" id="ARBA00022630"/>
    </source>
</evidence>
<sequence>MEIKVKYAGYIEKEMKEAAKLISMEKLRLDDLDYDQIPNLSLESRQKLKLVNPLSLGQASRISGVNPADIAVLAVYLKQKRS</sequence>
<reference evidence="6" key="1">
    <citation type="submission" date="2019-08" db="EMBL/GenBank/DDBJ databases">
        <authorList>
            <person name="Kucharzyk K."/>
            <person name="Murdoch R.W."/>
            <person name="Higgins S."/>
            <person name="Loffler F."/>
        </authorList>
    </citation>
    <scope>NUCLEOTIDE SEQUENCE</scope>
</reference>
<dbReference type="FunFam" id="1.10.150.570:FF:000001">
    <property type="entry name" value="tRNA uridine 5-carboxymethylaminomethyl modification enzyme MnmG"/>
    <property type="match status" value="1"/>
</dbReference>
<evidence type="ECO:0000313" key="6">
    <source>
        <dbReference type="EMBL" id="MPM36933.1"/>
    </source>
</evidence>
<evidence type="ECO:0000256" key="1">
    <source>
        <dbReference type="ARBA" id="ARBA00001974"/>
    </source>
</evidence>
<feature type="domain" description="tRNA uridine 5-carboxymethylaminomethyl modification enzyme C-terminal subdomain" evidence="5">
    <location>
        <begin position="5"/>
        <end position="75"/>
    </location>
</feature>
<name>A0A644ZE00_9ZZZZ</name>
<comment type="similarity">
    <text evidence="2">Belongs to the MnmG family.</text>
</comment>
<dbReference type="SMART" id="SM01228">
    <property type="entry name" value="GIDA_assoc_3"/>
    <property type="match status" value="1"/>
</dbReference>
<comment type="caution">
    <text evidence="6">The sequence shown here is derived from an EMBL/GenBank/DDBJ whole genome shotgun (WGS) entry which is preliminary data.</text>
</comment>
<organism evidence="6">
    <name type="scientific">bioreactor metagenome</name>
    <dbReference type="NCBI Taxonomy" id="1076179"/>
    <lineage>
        <taxon>unclassified sequences</taxon>
        <taxon>metagenomes</taxon>
        <taxon>ecological metagenomes</taxon>
    </lineage>
</organism>
<proteinExistence type="inferred from homology"/>
<dbReference type="InterPro" id="IPR026904">
    <property type="entry name" value="MnmG_C"/>
</dbReference>
<dbReference type="PANTHER" id="PTHR11806:SF0">
    <property type="entry name" value="PROTEIN MTO1 HOMOLOG, MITOCHONDRIAL"/>
    <property type="match status" value="1"/>
</dbReference>
<comment type="cofactor">
    <cofactor evidence="1">
        <name>FAD</name>
        <dbReference type="ChEBI" id="CHEBI:57692"/>
    </cofactor>
</comment>
<evidence type="ECO:0000256" key="2">
    <source>
        <dbReference type="ARBA" id="ARBA00007653"/>
    </source>
</evidence>
<keyword evidence="3" id="KW-0285">Flavoprotein</keyword>
<dbReference type="AlphaFoldDB" id="A0A644ZE00"/>
<evidence type="ECO:0000259" key="5">
    <source>
        <dbReference type="SMART" id="SM01228"/>
    </source>
</evidence>
<dbReference type="GO" id="GO:0002098">
    <property type="term" value="P:tRNA wobble uridine modification"/>
    <property type="evidence" value="ECO:0007669"/>
    <property type="project" value="TreeGrafter"/>
</dbReference>
<dbReference type="Gene3D" id="1.10.150.570">
    <property type="entry name" value="GidA associated domain, C-terminal subdomain"/>
    <property type="match status" value="1"/>
</dbReference>
<evidence type="ECO:0000256" key="4">
    <source>
        <dbReference type="ARBA" id="ARBA00022827"/>
    </source>
</evidence>
<dbReference type="InterPro" id="IPR002218">
    <property type="entry name" value="MnmG-rel"/>
</dbReference>
<dbReference type="Pfam" id="PF13932">
    <property type="entry name" value="SAM_GIDA_C"/>
    <property type="match status" value="1"/>
</dbReference>